<dbReference type="STRING" id="743788.S8DIV4"/>
<dbReference type="InParanoid" id="S8DIV4"/>
<dbReference type="InterPro" id="IPR032675">
    <property type="entry name" value="LRR_dom_sf"/>
</dbReference>
<evidence type="ECO:0008006" key="3">
    <source>
        <dbReference type="Google" id="ProtNLM"/>
    </source>
</evidence>
<gene>
    <name evidence="1" type="ORF">FOMPIDRAFT_1063697</name>
</gene>
<sequence>MHLFSLNDDILSLIIAGLSPFDASQVMMTSRSGYDIAIPRFLSEVAFTRRTPISAKRVRQFCDFMLADPRRRIPCLRALTLDGPALADSNFEYPCPCHLSKVLAFATGLTELHLGNVDTLLDSPTCFPKALASLSSLESIRLEVGPCTCQLLHHLKSRPRTVDLYRPLRRSRDGATHVMLDGYTITCFLPQTLAPVLTRLRLRDCIYIAEELHRAHRTFPTVHTLTLDGRSGELVSIAAAFPNLRHLQLRDVWLDPTQPNALWRRLDHVEISTPDDLFLPVVKPIRRLDVREPIESWQQLGFLKSMLETTRPTVLICPIMYDRVEAWLREPNAHSALLNLKYLHLVLRSVDEDIVLTCARALGDFALAGLSFAYYGSSAVGGLAHDEWISSLACEIAECVPSVSIAYNVRQSVAHGVIVTFCVCAS</sequence>
<dbReference type="Proteomes" id="UP000015241">
    <property type="component" value="Unassembled WGS sequence"/>
</dbReference>
<accession>S8DIV4</accession>
<organism evidence="1 2">
    <name type="scientific">Fomitopsis schrenkii</name>
    <name type="common">Brown rot fungus</name>
    <dbReference type="NCBI Taxonomy" id="2126942"/>
    <lineage>
        <taxon>Eukaryota</taxon>
        <taxon>Fungi</taxon>
        <taxon>Dikarya</taxon>
        <taxon>Basidiomycota</taxon>
        <taxon>Agaricomycotina</taxon>
        <taxon>Agaricomycetes</taxon>
        <taxon>Polyporales</taxon>
        <taxon>Fomitopsis</taxon>
    </lineage>
</organism>
<reference evidence="1 2" key="1">
    <citation type="journal article" date="2012" name="Science">
        <title>The Paleozoic origin of enzymatic lignin decomposition reconstructed from 31 fungal genomes.</title>
        <authorList>
            <person name="Floudas D."/>
            <person name="Binder M."/>
            <person name="Riley R."/>
            <person name="Barry K."/>
            <person name="Blanchette R.A."/>
            <person name="Henrissat B."/>
            <person name="Martinez A.T."/>
            <person name="Otillar R."/>
            <person name="Spatafora J.W."/>
            <person name="Yadav J.S."/>
            <person name="Aerts A."/>
            <person name="Benoit I."/>
            <person name="Boyd A."/>
            <person name="Carlson A."/>
            <person name="Copeland A."/>
            <person name="Coutinho P.M."/>
            <person name="de Vries R.P."/>
            <person name="Ferreira P."/>
            <person name="Findley K."/>
            <person name="Foster B."/>
            <person name="Gaskell J."/>
            <person name="Glotzer D."/>
            <person name="Gorecki P."/>
            <person name="Heitman J."/>
            <person name="Hesse C."/>
            <person name="Hori C."/>
            <person name="Igarashi K."/>
            <person name="Jurgens J.A."/>
            <person name="Kallen N."/>
            <person name="Kersten P."/>
            <person name="Kohler A."/>
            <person name="Kuees U."/>
            <person name="Kumar T.K.A."/>
            <person name="Kuo A."/>
            <person name="LaButti K."/>
            <person name="Larrondo L.F."/>
            <person name="Lindquist E."/>
            <person name="Ling A."/>
            <person name="Lombard V."/>
            <person name="Lucas S."/>
            <person name="Lundell T."/>
            <person name="Martin R."/>
            <person name="McLaughlin D.J."/>
            <person name="Morgenstern I."/>
            <person name="Morin E."/>
            <person name="Murat C."/>
            <person name="Nagy L.G."/>
            <person name="Nolan M."/>
            <person name="Ohm R.A."/>
            <person name="Patyshakuliyeva A."/>
            <person name="Rokas A."/>
            <person name="Ruiz-Duenas F.J."/>
            <person name="Sabat G."/>
            <person name="Salamov A."/>
            <person name="Samejima M."/>
            <person name="Schmutz J."/>
            <person name="Slot J.C."/>
            <person name="St John F."/>
            <person name="Stenlid J."/>
            <person name="Sun H."/>
            <person name="Sun S."/>
            <person name="Syed K."/>
            <person name="Tsang A."/>
            <person name="Wiebenga A."/>
            <person name="Young D."/>
            <person name="Pisabarro A."/>
            <person name="Eastwood D.C."/>
            <person name="Martin F."/>
            <person name="Cullen D."/>
            <person name="Grigoriev I.V."/>
            <person name="Hibbett D.S."/>
        </authorList>
    </citation>
    <scope>NUCLEOTIDE SEQUENCE</scope>
    <source>
        <strain evidence="2">FP-58527</strain>
    </source>
</reference>
<dbReference type="OrthoDB" id="2787271at2759"/>
<dbReference type="SUPFAM" id="SSF52047">
    <property type="entry name" value="RNI-like"/>
    <property type="match status" value="1"/>
</dbReference>
<dbReference type="AlphaFoldDB" id="S8DIV4"/>
<protein>
    <recommendedName>
        <fullName evidence="3">F-box domain-containing protein</fullName>
    </recommendedName>
</protein>
<name>S8DIV4_FOMSC</name>
<evidence type="ECO:0000313" key="1">
    <source>
        <dbReference type="EMBL" id="EPS92767.1"/>
    </source>
</evidence>
<proteinExistence type="predicted"/>
<keyword evidence="2" id="KW-1185">Reference proteome</keyword>
<evidence type="ECO:0000313" key="2">
    <source>
        <dbReference type="Proteomes" id="UP000015241"/>
    </source>
</evidence>
<dbReference type="HOGENOM" id="CLU_037660_0_0_1"/>
<dbReference type="EMBL" id="KE504356">
    <property type="protein sequence ID" value="EPS92767.1"/>
    <property type="molecule type" value="Genomic_DNA"/>
</dbReference>
<dbReference type="Gene3D" id="3.80.10.10">
    <property type="entry name" value="Ribonuclease Inhibitor"/>
    <property type="match status" value="1"/>
</dbReference>